<feature type="binding site" evidence="4">
    <location>
        <position position="40"/>
    </location>
    <ligand>
        <name>ATP</name>
        <dbReference type="ChEBI" id="CHEBI:30616"/>
    </ligand>
</feature>
<feature type="domain" description="Protein kinase" evidence="5">
    <location>
        <begin position="10"/>
        <end position="279"/>
    </location>
</feature>
<dbReference type="Proteomes" id="UP000226442">
    <property type="component" value="Unassembled WGS sequence"/>
</dbReference>
<keyword evidence="1" id="KW-0677">Repeat</keyword>
<accession>A0A2G4F1H9</accession>
<feature type="repeat" description="TPR" evidence="3">
    <location>
        <begin position="554"/>
        <end position="587"/>
    </location>
</feature>
<evidence type="ECO:0000259" key="5">
    <source>
        <dbReference type="PROSITE" id="PS50011"/>
    </source>
</evidence>
<evidence type="ECO:0000256" key="3">
    <source>
        <dbReference type="PROSITE-ProRule" id="PRU00339"/>
    </source>
</evidence>
<dbReference type="Pfam" id="PF13414">
    <property type="entry name" value="TPR_11"/>
    <property type="match status" value="1"/>
</dbReference>
<dbReference type="InterPro" id="IPR017441">
    <property type="entry name" value="Protein_kinase_ATP_BS"/>
</dbReference>
<dbReference type="Pfam" id="PF13432">
    <property type="entry name" value="TPR_16"/>
    <property type="match status" value="3"/>
</dbReference>
<feature type="repeat" description="TPR" evidence="3">
    <location>
        <begin position="520"/>
        <end position="553"/>
    </location>
</feature>
<dbReference type="EMBL" id="NXIB02000047">
    <property type="protein sequence ID" value="PHX55606.1"/>
    <property type="molecule type" value="Genomic_DNA"/>
</dbReference>
<name>A0A2G4F1H9_9CYAN</name>
<dbReference type="GO" id="GO:0004672">
    <property type="term" value="F:protein kinase activity"/>
    <property type="evidence" value="ECO:0007669"/>
    <property type="project" value="InterPro"/>
</dbReference>
<sequence>MLDKTLNGQYEIIRFLGKGGFGETYIALDKNKLKSQCVVKQLKPKNTDIDTLKAAKKLFDREAKILKQLGHHNQIPKLLAHFEEDKEFYLVEEFIDGNDLKKELEAVKQFSEQQVIALLRDVLEILKFVHQKGVIHRDIKPSNLIRRRHDGKTVLIDFGAVKEVTTQDTSSDGITSFTIAVGTRGYMPNEQQGGKPRFSSDIYALGMTAIHALTGMSPPTPSNKFSNQLQEHSRTGEIIWRQYAQVSNQLAAILDKMVKTHYRDRYDRAEDVLKDLQKLSYSSDTTSGTDFSTIATRKLALLKLPKLKYILVGLAAIGLAIGGSLTIPQFLVSNKSEQPPSPKPSTATDFVKQGNDLYNSKKYEEAIKAYDEALKGNPDKPEEIWNSRGLALSKLEKYQEAVDSYDKALAIRPNDADADALNLKAIALEKLNKLDDAIATYDRAIKIAPKNHTILNNRGLALYNKGKIEEGLKDIEKSLELDPQDYNTWYSKGIFFHKLKKYKEAVVAYDRAINIKPGLPETWVIRGHALVDLQRYKEAVYSYDEAIRNKPDYLEGWVGKGRVLRDLSRYEEALTAHDKALELQPNDIGIWEMQIDSLNNLKRYDQALEYFLKATKNITPSVNLLNLHVISLYRLGRYEEALNFCEQILKKDDSSLTASFVWRNKGASLNKLKRYSEALPAYEKSLSIEPSNAQFWFEKGKILFELQQYKEAVAAYDKAIELKPDYQEAKDARKLAVEKQ</sequence>
<dbReference type="InterPro" id="IPR019734">
    <property type="entry name" value="TPR_rpt"/>
</dbReference>
<feature type="repeat" description="TPR" evidence="3">
    <location>
        <begin position="693"/>
        <end position="726"/>
    </location>
</feature>
<dbReference type="SUPFAM" id="SSF56112">
    <property type="entry name" value="Protein kinase-like (PK-like)"/>
    <property type="match status" value="1"/>
</dbReference>
<dbReference type="PROSITE" id="PS50293">
    <property type="entry name" value="TPR_REGION"/>
    <property type="match status" value="2"/>
</dbReference>
<dbReference type="InterPro" id="IPR000719">
    <property type="entry name" value="Prot_kinase_dom"/>
</dbReference>
<gene>
    <name evidence="6" type="ORF">CP500_010030</name>
</gene>
<dbReference type="PANTHER" id="PTHR44943:SF8">
    <property type="entry name" value="TPR REPEAT-CONTAINING PROTEIN MJ0263"/>
    <property type="match status" value="1"/>
</dbReference>
<evidence type="ECO:0000313" key="7">
    <source>
        <dbReference type="Proteomes" id="UP000226442"/>
    </source>
</evidence>
<feature type="repeat" description="TPR" evidence="3">
    <location>
        <begin position="486"/>
        <end position="519"/>
    </location>
</feature>
<organism evidence="6 7">
    <name type="scientific">Tychonema bourrellyi FEM_GT703</name>
    <dbReference type="NCBI Taxonomy" id="2040638"/>
    <lineage>
        <taxon>Bacteria</taxon>
        <taxon>Bacillati</taxon>
        <taxon>Cyanobacteriota</taxon>
        <taxon>Cyanophyceae</taxon>
        <taxon>Oscillatoriophycideae</taxon>
        <taxon>Oscillatoriales</taxon>
        <taxon>Microcoleaceae</taxon>
        <taxon>Tychonema</taxon>
    </lineage>
</organism>
<dbReference type="PANTHER" id="PTHR44943">
    <property type="entry name" value="CELLULOSE SYNTHASE OPERON PROTEIN C"/>
    <property type="match status" value="1"/>
</dbReference>
<keyword evidence="2 3" id="KW-0802">TPR repeat</keyword>
<dbReference type="Gene3D" id="1.25.40.10">
    <property type="entry name" value="Tetratricopeptide repeat domain"/>
    <property type="match status" value="3"/>
</dbReference>
<feature type="repeat" description="TPR" evidence="3">
    <location>
        <begin position="382"/>
        <end position="415"/>
    </location>
</feature>
<dbReference type="CDD" id="cd14014">
    <property type="entry name" value="STKc_PknB_like"/>
    <property type="match status" value="1"/>
</dbReference>
<feature type="repeat" description="TPR" evidence="3">
    <location>
        <begin position="418"/>
        <end position="451"/>
    </location>
</feature>
<dbReference type="PROSITE" id="PS50005">
    <property type="entry name" value="TPR"/>
    <property type="match status" value="9"/>
</dbReference>
<evidence type="ECO:0000256" key="2">
    <source>
        <dbReference type="ARBA" id="ARBA00022803"/>
    </source>
</evidence>
<protein>
    <recommendedName>
        <fullName evidence="5">Protein kinase domain-containing protein</fullName>
    </recommendedName>
</protein>
<dbReference type="PROSITE" id="PS50011">
    <property type="entry name" value="PROTEIN_KINASE_DOM"/>
    <property type="match status" value="1"/>
</dbReference>
<dbReference type="OrthoDB" id="568198at2"/>
<reference evidence="6" key="1">
    <citation type="submission" date="2017-10" db="EMBL/GenBank/DDBJ databases">
        <title>Draft genome sequence of the planktic cyanobacteria Tychonema bourrellyi isolated from alpine lentic freshwater.</title>
        <authorList>
            <person name="Tett A."/>
            <person name="Armanini F."/>
            <person name="Asnicar F."/>
            <person name="Boscaini A."/>
            <person name="Pasolli E."/>
            <person name="Zolfo M."/>
            <person name="Donati C."/>
            <person name="Salmaso N."/>
            <person name="Segata N."/>
        </authorList>
    </citation>
    <scope>NUCLEOTIDE SEQUENCE</scope>
    <source>
        <strain evidence="6">FEM_GT703</strain>
    </source>
</reference>
<dbReference type="SMART" id="SM00028">
    <property type="entry name" value="TPR"/>
    <property type="match status" value="11"/>
</dbReference>
<dbReference type="SUPFAM" id="SSF48452">
    <property type="entry name" value="TPR-like"/>
    <property type="match status" value="1"/>
</dbReference>
<dbReference type="Pfam" id="PF13181">
    <property type="entry name" value="TPR_8"/>
    <property type="match status" value="1"/>
</dbReference>
<dbReference type="AlphaFoldDB" id="A0A2G4F1H9"/>
<dbReference type="GO" id="GO:0005524">
    <property type="term" value="F:ATP binding"/>
    <property type="evidence" value="ECO:0007669"/>
    <property type="project" value="UniProtKB-UniRule"/>
</dbReference>
<dbReference type="SMART" id="SM00220">
    <property type="entry name" value="S_TKc"/>
    <property type="match status" value="1"/>
</dbReference>
<dbReference type="InterPro" id="IPR011009">
    <property type="entry name" value="Kinase-like_dom_sf"/>
</dbReference>
<evidence type="ECO:0000256" key="4">
    <source>
        <dbReference type="PROSITE-ProRule" id="PRU10141"/>
    </source>
</evidence>
<evidence type="ECO:0000256" key="1">
    <source>
        <dbReference type="ARBA" id="ARBA00022737"/>
    </source>
</evidence>
<dbReference type="Gene3D" id="1.10.510.10">
    <property type="entry name" value="Transferase(Phosphotransferase) domain 1"/>
    <property type="match status" value="1"/>
</dbReference>
<keyword evidence="4" id="KW-0067">ATP-binding</keyword>
<comment type="caution">
    <text evidence="6">The sequence shown here is derived from an EMBL/GenBank/DDBJ whole genome shotgun (WGS) entry which is preliminary data.</text>
</comment>
<dbReference type="Pfam" id="PF00069">
    <property type="entry name" value="Pkinase"/>
    <property type="match status" value="1"/>
</dbReference>
<keyword evidence="4" id="KW-0547">Nucleotide-binding</keyword>
<proteinExistence type="predicted"/>
<dbReference type="PROSITE" id="PS00107">
    <property type="entry name" value="PROTEIN_KINASE_ATP"/>
    <property type="match status" value="1"/>
</dbReference>
<dbReference type="InterPro" id="IPR051685">
    <property type="entry name" value="Ycf3/AcsC/BcsC/TPR_MFPF"/>
</dbReference>
<dbReference type="SUPFAM" id="SSF48439">
    <property type="entry name" value="Protein prenylyltransferase"/>
    <property type="match status" value="1"/>
</dbReference>
<feature type="repeat" description="TPR" evidence="3">
    <location>
        <begin position="659"/>
        <end position="692"/>
    </location>
</feature>
<dbReference type="InterPro" id="IPR011990">
    <property type="entry name" value="TPR-like_helical_dom_sf"/>
</dbReference>
<feature type="repeat" description="TPR" evidence="3">
    <location>
        <begin position="347"/>
        <end position="380"/>
    </location>
</feature>
<evidence type="ECO:0000313" key="6">
    <source>
        <dbReference type="EMBL" id="PHX55606.1"/>
    </source>
</evidence>
<dbReference type="RefSeq" id="WP_096831256.1">
    <property type="nucleotide sequence ID" value="NZ_NXIB02000047.1"/>
</dbReference>
<feature type="repeat" description="TPR" evidence="3">
    <location>
        <begin position="452"/>
        <end position="485"/>
    </location>
</feature>
<keyword evidence="7" id="KW-1185">Reference proteome</keyword>